<keyword evidence="1" id="KW-0472">Membrane</keyword>
<evidence type="ECO:0000313" key="2">
    <source>
        <dbReference type="EMBL" id="KDR65862.1"/>
    </source>
</evidence>
<dbReference type="AlphaFoldDB" id="A0A067S7I5"/>
<dbReference type="HOGENOM" id="CLU_2146067_0_0_1"/>
<keyword evidence="3" id="KW-1185">Reference proteome</keyword>
<keyword evidence="1" id="KW-1133">Transmembrane helix</keyword>
<name>A0A067S7I5_GALM3</name>
<dbReference type="Proteomes" id="UP000027222">
    <property type="component" value="Unassembled WGS sequence"/>
</dbReference>
<reference evidence="3" key="1">
    <citation type="journal article" date="2014" name="Proc. Natl. Acad. Sci. U.S.A.">
        <title>Extensive sampling of basidiomycete genomes demonstrates inadequacy of the white-rot/brown-rot paradigm for wood decay fungi.</title>
        <authorList>
            <person name="Riley R."/>
            <person name="Salamov A.A."/>
            <person name="Brown D.W."/>
            <person name="Nagy L.G."/>
            <person name="Floudas D."/>
            <person name="Held B.W."/>
            <person name="Levasseur A."/>
            <person name="Lombard V."/>
            <person name="Morin E."/>
            <person name="Otillar R."/>
            <person name="Lindquist E.A."/>
            <person name="Sun H."/>
            <person name="LaButti K.M."/>
            <person name="Schmutz J."/>
            <person name="Jabbour D."/>
            <person name="Luo H."/>
            <person name="Baker S.E."/>
            <person name="Pisabarro A.G."/>
            <person name="Walton J.D."/>
            <person name="Blanchette R.A."/>
            <person name="Henrissat B."/>
            <person name="Martin F."/>
            <person name="Cullen D."/>
            <person name="Hibbett D.S."/>
            <person name="Grigoriev I.V."/>
        </authorList>
    </citation>
    <scope>NUCLEOTIDE SEQUENCE [LARGE SCALE GENOMIC DNA]</scope>
    <source>
        <strain evidence="3">CBS 339.88</strain>
    </source>
</reference>
<feature type="transmembrane region" description="Helical" evidence="1">
    <location>
        <begin position="78"/>
        <end position="97"/>
    </location>
</feature>
<evidence type="ECO:0000313" key="3">
    <source>
        <dbReference type="Proteomes" id="UP000027222"/>
    </source>
</evidence>
<proteinExistence type="predicted"/>
<keyword evidence="1" id="KW-0812">Transmembrane</keyword>
<organism evidence="2 3">
    <name type="scientific">Galerina marginata (strain CBS 339.88)</name>
    <dbReference type="NCBI Taxonomy" id="685588"/>
    <lineage>
        <taxon>Eukaryota</taxon>
        <taxon>Fungi</taxon>
        <taxon>Dikarya</taxon>
        <taxon>Basidiomycota</taxon>
        <taxon>Agaricomycotina</taxon>
        <taxon>Agaricomycetes</taxon>
        <taxon>Agaricomycetidae</taxon>
        <taxon>Agaricales</taxon>
        <taxon>Agaricineae</taxon>
        <taxon>Strophariaceae</taxon>
        <taxon>Galerina</taxon>
    </lineage>
</organism>
<sequence length="112" mass="13048">MVLQDATRHYAFSIAYKDLYMKLKIAAQELLLMYIWIYSSNFHKDIGGDRHRISCVFSIVLTRHQCLNSPFLRPKGNYLTSVAGICFFSSLLHVTYLPRKAVYWNGRVLLQT</sequence>
<evidence type="ECO:0000256" key="1">
    <source>
        <dbReference type="SAM" id="Phobius"/>
    </source>
</evidence>
<dbReference type="EMBL" id="KL142431">
    <property type="protein sequence ID" value="KDR65862.1"/>
    <property type="molecule type" value="Genomic_DNA"/>
</dbReference>
<protein>
    <submittedName>
        <fullName evidence="2">Uncharacterized protein</fullName>
    </submittedName>
</protein>
<gene>
    <name evidence="2" type="ORF">GALMADRAFT_1217329</name>
</gene>
<accession>A0A067S7I5</accession>